<evidence type="ECO:0000256" key="1">
    <source>
        <dbReference type="ARBA" id="ARBA00022553"/>
    </source>
</evidence>
<keyword evidence="1 2" id="KW-0597">Phosphoprotein</keyword>
<dbReference type="InterPro" id="IPR001789">
    <property type="entry name" value="Sig_transdc_resp-reg_receiver"/>
</dbReference>
<protein>
    <submittedName>
        <fullName evidence="4">Response regulator receiver protein</fullName>
    </submittedName>
</protein>
<evidence type="ECO:0000313" key="5">
    <source>
        <dbReference type="Proteomes" id="UP000033815"/>
    </source>
</evidence>
<dbReference type="Proteomes" id="UP000033815">
    <property type="component" value="Unassembled WGS sequence"/>
</dbReference>
<gene>
    <name evidence="4" type="ORF">UW25_C0011G0015</name>
</gene>
<dbReference type="InterPro" id="IPR011006">
    <property type="entry name" value="CheY-like_superfamily"/>
</dbReference>
<dbReference type="PANTHER" id="PTHR44591">
    <property type="entry name" value="STRESS RESPONSE REGULATOR PROTEIN 1"/>
    <property type="match status" value="1"/>
</dbReference>
<feature type="modified residue" description="4-aspartylphosphate" evidence="2">
    <location>
        <position position="22"/>
    </location>
</feature>
<dbReference type="Pfam" id="PF00072">
    <property type="entry name" value="Response_reg"/>
    <property type="match status" value="1"/>
</dbReference>
<evidence type="ECO:0000259" key="3">
    <source>
        <dbReference type="PROSITE" id="PS50110"/>
    </source>
</evidence>
<dbReference type="PROSITE" id="PS50110">
    <property type="entry name" value="RESPONSE_REGULATORY"/>
    <property type="match status" value="1"/>
</dbReference>
<accession>A0A837I6W9</accession>
<feature type="domain" description="Response regulatory" evidence="3">
    <location>
        <begin position="1"/>
        <end position="89"/>
    </location>
</feature>
<dbReference type="InterPro" id="IPR050595">
    <property type="entry name" value="Bact_response_regulator"/>
</dbReference>
<comment type="caution">
    <text evidence="4">The sequence shown here is derived from an EMBL/GenBank/DDBJ whole genome shotgun (WGS) entry which is preliminary data.</text>
</comment>
<dbReference type="SUPFAM" id="SSF52172">
    <property type="entry name" value="CheY-like"/>
    <property type="match status" value="1"/>
</dbReference>
<evidence type="ECO:0000313" key="4">
    <source>
        <dbReference type="EMBL" id="KKT36217.1"/>
    </source>
</evidence>
<proteinExistence type="predicted"/>
<organism evidence="4 5">
    <name type="scientific">Candidatus Nomurabacteria bacterium GW2011_GWB1_44_12</name>
    <dbReference type="NCBI Taxonomy" id="1618748"/>
    <lineage>
        <taxon>Bacteria</taxon>
        <taxon>Candidatus Nomuraibacteriota</taxon>
    </lineage>
</organism>
<feature type="non-terminal residue" evidence="4">
    <location>
        <position position="1"/>
    </location>
</feature>
<name>A0A837I6W9_9BACT</name>
<dbReference type="AlphaFoldDB" id="A0A837I6W9"/>
<dbReference type="EMBL" id="LCHP01000011">
    <property type="protein sequence ID" value="KKT36217.1"/>
    <property type="molecule type" value="Genomic_DNA"/>
</dbReference>
<sequence length="91" mass="9862">AVDGDEAVAKITSEKPDLILLDLMIPKKDGFGVLEDIKKVPELASIPVIVLSNLGQQSDQDRALGLGANEYLVKVDYPIQEVVDRIKGYLG</sequence>
<reference evidence="4 5" key="1">
    <citation type="journal article" date="2015" name="Nature">
        <title>rRNA introns, odd ribosomes, and small enigmatic genomes across a large radiation of phyla.</title>
        <authorList>
            <person name="Brown C.T."/>
            <person name="Hug L.A."/>
            <person name="Thomas B.C."/>
            <person name="Sharon I."/>
            <person name="Castelle C.J."/>
            <person name="Singh A."/>
            <person name="Wilkins M.J."/>
            <person name="Williams K.H."/>
            <person name="Banfield J.F."/>
        </authorList>
    </citation>
    <scope>NUCLEOTIDE SEQUENCE [LARGE SCALE GENOMIC DNA]</scope>
</reference>
<dbReference type="GO" id="GO:0000160">
    <property type="term" value="P:phosphorelay signal transduction system"/>
    <property type="evidence" value="ECO:0007669"/>
    <property type="project" value="InterPro"/>
</dbReference>
<evidence type="ECO:0000256" key="2">
    <source>
        <dbReference type="PROSITE-ProRule" id="PRU00169"/>
    </source>
</evidence>
<dbReference type="PANTHER" id="PTHR44591:SF3">
    <property type="entry name" value="RESPONSE REGULATORY DOMAIN-CONTAINING PROTEIN"/>
    <property type="match status" value="1"/>
</dbReference>
<dbReference type="Gene3D" id="3.40.50.2300">
    <property type="match status" value="1"/>
</dbReference>